<evidence type="ECO:0000256" key="2">
    <source>
        <dbReference type="SAM" id="Phobius"/>
    </source>
</evidence>
<keyword evidence="2" id="KW-0472">Membrane</keyword>
<feature type="region of interest" description="Disordered" evidence="1">
    <location>
        <begin position="51"/>
        <end position="148"/>
    </location>
</feature>
<dbReference type="RefSeq" id="XP_066922513.1">
    <property type="nucleotide sequence ID" value="XM_067066412.1"/>
</dbReference>
<proteinExistence type="predicted"/>
<evidence type="ECO:0008006" key="6">
    <source>
        <dbReference type="Google" id="ProtNLM"/>
    </source>
</evidence>
<keyword evidence="3" id="KW-0732">Signal</keyword>
<dbReference type="GeneID" id="136809857"/>
<keyword evidence="5" id="KW-1185">Reference proteome</keyword>
<feature type="compositionally biased region" description="Polar residues" evidence="1">
    <location>
        <begin position="349"/>
        <end position="364"/>
    </location>
</feature>
<evidence type="ECO:0000256" key="3">
    <source>
        <dbReference type="SAM" id="SignalP"/>
    </source>
</evidence>
<reference evidence="4" key="1">
    <citation type="submission" date="2021-01" db="UniProtKB">
        <authorList>
            <consortium name="EnsemblMetazoa"/>
        </authorList>
    </citation>
    <scope>IDENTIFICATION</scope>
</reference>
<feature type="compositionally biased region" description="Polar residues" evidence="1">
    <location>
        <begin position="487"/>
        <end position="497"/>
    </location>
</feature>
<protein>
    <recommendedName>
        <fullName evidence="6">EGF-like domain-containing protein</fullName>
    </recommendedName>
</protein>
<evidence type="ECO:0000256" key="1">
    <source>
        <dbReference type="SAM" id="MobiDB-lite"/>
    </source>
</evidence>
<keyword evidence="2" id="KW-0812">Transmembrane</keyword>
<organism evidence="4 5">
    <name type="scientific">Clytia hemisphaerica</name>
    <dbReference type="NCBI Taxonomy" id="252671"/>
    <lineage>
        <taxon>Eukaryota</taxon>
        <taxon>Metazoa</taxon>
        <taxon>Cnidaria</taxon>
        <taxon>Hydrozoa</taxon>
        <taxon>Hydroidolina</taxon>
        <taxon>Leptothecata</taxon>
        <taxon>Obeliida</taxon>
        <taxon>Clytiidae</taxon>
        <taxon>Clytia</taxon>
    </lineage>
</organism>
<evidence type="ECO:0000313" key="5">
    <source>
        <dbReference type="Proteomes" id="UP000594262"/>
    </source>
</evidence>
<feature type="region of interest" description="Disordered" evidence="1">
    <location>
        <begin position="253"/>
        <end position="297"/>
    </location>
</feature>
<feature type="region of interest" description="Disordered" evidence="1">
    <location>
        <begin position="335"/>
        <end position="418"/>
    </location>
</feature>
<sequence>MNKMKQWTILQVIVLLSLSMLLNAQNITTTQINSTTTTTAALPIVSEQNTTISTTIPPSTTTTSAPETTTSNLSTTTPVPSTTTTLPPPVTTITLQSNSSENTTTTNSTITTNTPTTTKTTPTTTTTTPTTTTITPTTTTTTTTQPPSASPSIYNMTFSAINETSYCNCNGYLFQNADGTTKLCSCFEDFHGLQCEDKVNTWLLKIVFALAILAVIFLIAAIFTGCQWHSRLGDIEEKEAKVKNLAHEKDQLKKQNLDLRRRSPSPSGRPRSNYAPSNYAPSVVGSPNGGFYDDDRRSVMDMSMPTFDAMQQKRLSQQFTANGDVALEMEEDELDATPNENKDGGNMLNPDTVSIHSASTTNSEMVLIPKSPRNNKQRRPVSQEIPSNAIIDNRGYMVQPRGARSRSPSPTNSHHSDLSMENMKQFDRNGGLMEPQRGRARSLMDLRVIALTGEAQKYPGETPGSNLYKSKSIENILTGQVHKLSPQAPSSNVSTSSGGRGRPMGIFAQQQQRDMADSAF</sequence>
<feature type="compositionally biased region" description="Low complexity" evidence="1">
    <location>
        <begin position="51"/>
        <end position="95"/>
    </location>
</feature>
<feature type="chain" id="PRO_5029478765" description="EGF-like domain-containing protein" evidence="3">
    <location>
        <begin position="25"/>
        <end position="520"/>
    </location>
</feature>
<feature type="compositionally biased region" description="Low complexity" evidence="1">
    <location>
        <begin position="103"/>
        <end position="144"/>
    </location>
</feature>
<dbReference type="EnsemblMetazoa" id="CLYHEMT011836.1">
    <property type="protein sequence ID" value="CLYHEMP011836.1"/>
    <property type="gene ID" value="CLYHEMG011836"/>
</dbReference>
<dbReference type="Proteomes" id="UP000594262">
    <property type="component" value="Unplaced"/>
</dbReference>
<feature type="signal peptide" evidence="3">
    <location>
        <begin position="1"/>
        <end position="24"/>
    </location>
</feature>
<dbReference type="AlphaFoldDB" id="A0A7M5VEL3"/>
<feature type="region of interest" description="Disordered" evidence="1">
    <location>
        <begin position="481"/>
        <end position="520"/>
    </location>
</feature>
<keyword evidence="2" id="KW-1133">Transmembrane helix</keyword>
<feature type="transmembrane region" description="Helical" evidence="2">
    <location>
        <begin position="202"/>
        <end position="223"/>
    </location>
</feature>
<accession>A0A7M5VEL3</accession>
<name>A0A7M5VEL3_9CNID</name>
<evidence type="ECO:0000313" key="4">
    <source>
        <dbReference type="EnsemblMetazoa" id="CLYHEMP011836.1"/>
    </source>
</evidence>